<dbReference type="AlphaFoldDB" id="A0AAE1R2D0"/>
<dbReference type="InterPro" id="IPR016965">
    <property type="entry name" value="Pase_PHOSPHO-typ"/>
</dbReference>
<accession>A0AAE1R2D0</accession>
<organism evidence="1 2">
    <name type="scientific">Anisodus tanguticus</name>
    <dbReference type="NCBI Taxonomy" id="243964"/>
    <lineage>
        <taxon>Eukaryota</taxon>
        <taxon>Viridiplantae</taxon>
        <taxon>Streptophyta</taxon>
        <taxon>Embryophyta</taxon>
        <taxon>Tracheophyta</taxon>
        <taxon>Spermatophyta</taxon>
        <taxon>Magnoliopsida</taxon>
        <taxon>eudicotyledons</taxon>
        <taxon>Gunneridae</taxon>
        <taxon>Pentapetalae</taxon>
        <taxon>asterids</taxon>
        <taxon>lamiids</taxon>
        <taxon>Solanales</taxon>
        <taxon>Solanaceae</taxon>
        <taxon>Solanoideae</taxon>
        <taxon>Hyoscyameae</taxon>
        <taxon>Anisodus</taxon>
    </lineage>
</organism>
<sequence>MAGSKMVIVFDFYRTLIEDDIDRWVVENMDGEGRLRIFPYHDLVLFHGCNLCPPNLCKGHVIEQIQASMSEKGKSRFIYLGDGRGDYRPTLKLDRGDHVMPRKGFLLSVGWPAK</sequence>
<dbReference type="EMBL" id="JAVYJV010000021">
    <property type="protein sequence ID" value="KAK4342467.1"/>
    <property type="molecule type" value="Genomic_DNA"/>
</dbReference>
<dbReference type="PANTHER" id="PTHR20889">
    <property type="entry name" value="PHOSPHATASE, ORPHAN 1, 2"/>
    <property type="match status" value="1"/>
</dbReference>
<gene>
    <name evidence="1" type="ORF">RND71_038283</name>
</gene>
<dbReference type="Pfam" id="PF06888">
    <property type="entry name" value="Put_Phosphatase"/>
    <property type="match status" value="1"/>
</dbReference>
<name>A0AAE1R2D0_9SOLA</name>
<proteinExistence type="predicted"/>
<evidence type="ECO:0000313" key="2">
    <source>
        <dbReference type="Proteomes" id="UP001291623"/>
    </source>
</evidence>
<keyword evidence="2" id="KW-1185">Reference proteome</keyword>
<dbReference type="Gene3D" id="3.40.50.1000">
    <property type="entry name" value="HAD superfamily/HAD-like"/>
    <property type="match status" value="1"/>
</dbReference>
<protein>
    <submittedName>
        <fullName evidence="1">Uncharacterized protein</fullName>
    </submittedName>
</protein>
<evidence type="ECO:0000313" key="1">
    <source>
        <dbReference type="EMBL" id="KAK4342467.1"/>
    </source>
</evidence>
<dbReference type="Proteomes" id="UP001291623">
    <property type="component" value="Unassembled WGS sequence"/>
</dbReference>
<reference evidence="1" key="1">
    <citation type="submission" date="2023-12" db="EMBL/GenBank/DDBJ databases">
        <title>Genome assembly of Anisodus tanguticus.</title>
        <authorList>
            <person name="Wang Y.-J."/>
        </authorList>
    </citation>
    <scope>NUCLEOTIDE SEQUENCE</scope>
    <source>
        <strain evidence="1">KB-2021</strain>
        <tissue evidence="1">Leaf</tissue>
    </source>
</reference>
<dbReference type="PANTHER" id="PTHR20889:SF19">
    <property type="entry name" value="THIAMINE PHOSPHATE PHOSPHATASE-LIKE PROTEIN"/>
    <property type="match status" value="1"/>
</dbReference>
<dbReference type="InterPro" id="IPR023214">
    <property type="entry name" value="HAD_sf"/>
</dbReference>
<comment type="caution">
    <text evidence="1">The sequence shown here is derived from an EMBL/GenBank/DDBJ whole genome shotgun (WGS) entry which is preliminary data.</text>
</comment>
<dbReference type="GO" id="GO:0016791">
    <property type="term" value="F:phosphatase activity"/>
    <property type="evidence" value="ECO:0007669"/>
    <property type="project" value="InterPro"/>
</dbReference>